<evidence type="ECO:0000313" key="1">
    <source>
        <dbReference type="EMBL" id="MBC8540079.1"/>
    </source>
</evidence>
<keyword evidence="2" id="KW-1185">Reference proteome</keyword>
<comment type="caution">
    <text evidence="1">The sequence shown here is derived from an EMBL/GenBank/DDBJ whole genome shotgun (WGS) entry which is preliminary data.</text>
</comment>
<protein>
    <submittedName>
        <fullName evidence="1">Uncharacterized protein</fullName>
    </submittedName>
</protein>
<sequence length="187" mass="21509">MKYTITETKCETYQIIGFQNASDDTDVYFEEDMNHAPLRFGILYQHLDGKTIDNPVGVLPQPFEAACRGESSDWKLVRVDICEKELELGFMSTKGTEMLKGTSMFRYSGQSVYLKSFVGALTVEARRQGTSVLDHYNIEMHDESDGATEEGQWIATIRESRYGKEYAYEVLTRKHDGETYLKSFRYD</sequence>
<name>A0A926HXH6_9FIRM</name>
<dbReference type="AlphaFoldDB" id="A0A926HXH6"/>
<dbReference type="Proteomes" id="UP000611762">
    <property type="component" value="Unassembled WGS sequence"/>
</dbReference>
<organism evidence="1 2">
    <name type="scientific">Congzhengia minquanensis</name>
    <dbReference type="NCBI Taxonomy" id="2763657"/>
    <lineage>
        <taxon>Bacteria</taxon>
        <taxon>Bacillati</taxon>
        <taxon>Bacillota</taxon>
        <taxon>Clostridia</taxon>
        <taxon>Eubacteriales</taxon>
        <taxon>Oscillospiraceae</taxon>
        <taxon>Congzhengia</taxon>
    </lineage>
</organism>
<dbReference type="RefSeq" id="WP_249311211.1">
    <property type="nucleotide sequence ID" value="NZ_JACRSU010000001.1"/>
</dbReference>
<dbReference type="EMBL" id="JACRSU010000001">
    <property type="protein sequence ID" value="MBC8540079.1"/>
    <property type="molecule type" value="Genomic_DNA"/>
</dbReference>
<evidence type="ECO:0000313" key="2">
    <source>
        <dbReference type="Proteomes" id="UP000611762"/>
    </source>
</evidence>
<gene>
    <name evidence="1" type="ORF">H8698_03695</name>
</gene>
<reference evidence="1" key="1">
    <citation type="submission" date="2020-08" db="EMBL/GenBank/DDBJ databases">
        <title>Genome public.</title>
        <authorList>
            <person name="Liu C."/>
            <person name="Sun Q."/>
        </authorList>
    </citation>
    <scope>NUCLEOTIDE SEQUENCE</scope>
    <source>
        <strain evidence="1">H8</strain>
    </source>
</reference>
<accession>A0A926HXH6</accession>
<proteinExistence type="predicted"/>